<reference evidence="1 2" key="1">
    <citation type="journal article" date="2019" name="Plant Biotechnol. J.">
        <title>The red bayberry genome and genetic basis of sex determination.</title>
        <authorList>
            <person name="Jia H.M."/>
            <person name="Jia H.J."/>
            <person name="Cai Q.L."/>
            <person name="Wang Y."/>
            <person name="Zhao H.B."/>
            <person name="Yang W.F."/>
            <person name="Wang G.Y."/>
            <person name="Li Y.H."/>
            <person name="Zhan D.L."/>
            <person name="Shen Y.T."/>
            <person name="Niu Q.F."/>
            <person name="Chang L."/>
            <person name="Qiu J."/>
            <person name="Zhao L."/>
            <person name="Xie H.B."/>
            <person name="Fu W.Y."/>
            <person name="Jin J."/>
            <person name="Li X.W."/>
            <person name="Jiao Y."/>
            <person name="Zhou C.C."/>
            <person name="Tu T."/>
            <person name="Chai C.Y."/>
            <person name="Gao J.L."/>
            <person name="Fan L.J."/>
            <person name="van de Weg E."/>
            <person name="Wang J.Y."/>
            <person name="Gao Z.S."/>
        </authorList>
    </citation>
    <scope>NUCLEOTIDE SEQUENCE [LARGE SCALE GENOMIC DNA]</scope>
    <source>
        <tissue evidence="1">Leaves</tissue>
    </source>
</reference>
<keyword evidence="2" id="KW-1185">Reference proteome</keyword>
<evidence type="ECO:0000313" key="2">
    <source>
        <dbReference type="Proteomes" id="UP000516437"/>
    </source>
</evidence>
<gene>
    <name evidence="1" type="ORF">CJ030_MR3G009866</name>
</gene>
<dbReference type="Proteomes" id="UP000516437">
    <property type="component" value="Chromosome 3"/>
</dbReference>
<name>A0A6A1W7X0_9ROSI</name>
<organism evidence="1 2">
    <name type="scientific">Morella rubra</name>
    <name type="common">Chinese bayberry</name>
    <dbReference type="NCBI Taxonomy" id="262757"/>
    <lineage>
        <taxon>Eukaryota</taxon>
        <taxon>Viridiplantae</taxon>
        <taxon>Streptophyta</taxon>
        <taxon>Embryophyta</taxon>
        <taxon>Tracheophyta</taxon>
        <taxon>Spermatophyta</taxon>
        <taxon>Magnoliopsida</taxon>
        <taxon>eudicotyledons</taxon>
        <taxon>Gunneridae</taxon>
        <taxon>Pentapetalae</taxon>
        <taxon>rosids</taxon>
        <taxon>fabids</taxon>
        <taxon>Fagales</taxon>
        <taxon>Myricaceae</taxon>
        <taxon>Morella</taxon>
    </lineage>
</organism>
<accession>A0A6A1W7X0</accession>
<evidence type="ECO:0000313" key="1">
    <source>
        <dbReference type="EMBL" id="KAB1220406.1"/>
    </source>
</evidence>
<comment type="caution">
    <text evidence="1">The sequence shown here is derived from an EMBL/GenBank/DDBJ whole genome shotgun (WGS) entry which is preliminary data.</text>
</comment>
<dbReference type="EMBL" id="RXIC02000021">
    <property type="protein sequence ID" value="KAB1220406.1"/>
    <property type="molecule type" value="Genomic_DNA"/>
</dbReference>
<dbReference type="AlphaFoldDB" id="A0A6A1W7X0"/>
<protein>
    <submittedName>
        <fullName evidence="1">Uncharacterized protein</fullName>
    </submittedName>
</protein>
<sequence length="103" mass="11303">MAVLDMFRVEGPFELRVGGGDELSLFLPALEGSNIRGVIWSIWKSAAAMDLNAVRETPESRTAFQDSGVMVKVPLMMSREAMKAGTYSTVMLEPHEAVTIPMQ</sequence>
<proteinExistence type="predicted"/>